<evidence type="ECO:0000313" key="2">
    <source>
        <dbReference type="Proteomes" id="UP000015105"/>
    </source>
</evidence>
<name>A0A453NTP5_AEGTS</name>
<reference evidence="2" key="2">
    <citation type="journal article" date="2017" name="Nat. Plants">
        <title>The Aegilops tauschii genome reveals multiple impacts of transposons.</title>
        <authorList>
            <person name="Zhao G."/>
            <person name="Zou C."/>
            <person name="Li K."/>
            <person name="Wang K."/>
            <person name="Li T."/>
            <person name="Gao L."/>
            <person name="Zhang X."/>
            <person name="Wang H."/>
            <person name="Yang Z."/>
            <person name="Liu X."/>
            <person name="Jiang W."/>
            <person name="Mao L."/>
            <person name="Kong X."/>
            <person name="Jiao Y."/>
            <person name="Jia J."/>
        </authorList>
    </citation>
    <scope>NUCLEOTIDE SEQUENCE [LARGE SCALE GENOMIC DNA]</scope>
    <source>
        <strain evidence="2">cv. AL8/78</strain>
    </source>
</reference>
<dbReference type="STRING" id="200361.A0A453NTP5"/>
<accession>A0A453NTP5</accession>
<dbReference type="AlphaFoldDB" id="A0A453NTP5"/>
<keyword evidence="2" id="KW-1185">Reference proteome</keyword>
<reference evidence="1" key="3">
    <citation type="journal article" date="2017" name="Nature">
        <title>Genome sequence of the progenitor of the wheat D genome Aegilops tauschii.</title>
        <authorList>
            <person name="Luo M.C."/>
            <person name="Gu Y.Q."/>
            <person name="Puiu D."/>
            <person name="Wang H."/>
            <person name="Twardziok S.O."/>
            <person name="Deal K.R."/>
            <person name="Huo N."/>
            <person name="Zhu T."/>
            <person name="Wang L."/>
            <person name="Wang Y."/>
            <person name="McGuire P.E."/>
            <person name="Liu S."/>
            <person name="Long H."/>
            <person name="Ramasamy R.K."/>
            <person name="Rodriguez J.C."/>
            <person name="Van S.L."/>
            <person name="Yuan L."/>
            <person name="Wang Z."/>
            <person name="Xia Z."/>
            <person name="Xiao L."/>
            <person name="Anderson O.D."/>
            <person name="Ouyang S."/>
            <person name="Liang Y."/>
            <person name="Zimin A.V."/>
            <person name="Pertea G."/>
            <person name="Qi P."/>
            <person name="Bennetzen J.L."/>
            <person name="Dai X."/>
            <person name="Dawson M.W."/>
            <person name="Muller H.G."/>
            <person name="Kugler K."/>
            <person name="Rivarola-Duarte L."/>
            <person name="Spannagl M."/>
            <person name="Mayer K.F.X."/>
            <person name="Lu F.H."/>
            <person name="Bevan M.W."/>
            <person name="Leroy P."/>
            <person name="Li P."/>
            <person name="You F.M."/>
            <person name="Sun Q."/>
            <person name="Liu Z."/>
            <person name="Lyons E."/>
            <person name="Wicker T."/>
            <person name="Salzberg S.L."/>
            <person name="Devos K.M."/>
            <person name="Dvorak J."/>
        </authorList>
    </citation>
    <scope>NUCLEOTIDE SEQUENCE [LARGE SCALE GENOMIC DNA]</scope>
    <source>
        <strain evidence="1">cv. AL8/78</strain>
    </source>
</reference>
<reference evidence="1" key="5">
    <citation type="journal article" date="2021" name="G3 (Bethesda)">
        <title>Aegilops tauschii genome assembly Aet v5.0 features greater sequence contiguity and improved annotation.</title>
        <authorList>
            <person name="Wang L."/>
            <person name="Zhu T."/>
            <person name="Rodriguez J.C."/>
            <person name="Deal K.R."/>
            <person name="Dubcovsky J."/>
            <person name="McGuire P.E."/>
            <person name="Lux T."/>
            <person name="Spannagl M."/>
            <person name="Mayer K.F.X."/>
            <person name="Baldrich P."/>
            <person name="Meyers B.C."/>
            <person name="Huo N."/>
            <person name="Gu Y.Q."/>
            <person name="Zhou H."/>
            <person name="Devos K.M."/>
            <person name="Bennetzen J.L."/>
            <person name="Unver T."/>
            <person name="Budak H."/>
            <person name="Gulick P.J."/>
            <person name="Galiba G."/>
            <person name="Kalapos B."/>
            <person name="Nelson D.R."/>
            <person name="Li P."/>
            <person name="You F.M."/>
            <person name="Luo M.C."/>
            <person name="Dvorak J."/>
        </authorList>
    </citation>
    <scope>NUCLEOTIDE SEQUENCE [LARGE SCALE GENOMIC DNA]</scope>
    <source>
        <strain evidence="1">cv. AL8/78</strain>
    </source>
</reference>
<reference evidence="1" key="4">
    <citation type="submission" date="2019-03" db="UniProtKB">
        <authorList>
            <consortium name="EnsemblPlants"/>
        </authorList>
    </citation>
    <scope>IDENTIFICATION</scope>
</reference>
<dbReference type="Proteomes" id="UP000015105">
    <property type="component" value="Chromosome 6D"/>
</dbReference>
<reference evidence="2" key="1">
    <citation type="journal article" date="2014" name="Science">
        <title>Ancient hybridizations among the ancestral genomes of bread wheat.</title>
        <authorList>
            <consortium name="International Wheat Genome Sequencing Consortium,"/>
            <person name="Marcussen T."/>
            <person name="Sandve S.R."/>
            <person name="Heier L."/>
            <person name="Spannagl M."/>
            <person name="Pfeifer M."/>
            <person name="Jakobsen K.S."/>
            <person name="Wulff B.B."/>
            <person name="Steuernagel B."/>
            <person name="Mayer K.F."/>
            <person name="Olsen O.A."/>
        </authorList>
    </citation>
    <scope>NUCLEOTIDE SEQUENCE [LARGE SCALE GENOMIC DNA]</scope>
    <source>
        <strain evidence="2">cv. AL8/78</strain>
    </source>
</reference>
<protein>
    <submittedName>
        <fullName evidence="1">Uncharacterized protein</fullName>
    </submittedName>
</protein>
<sequence>MSLGPTYTLDGQCGMMVTSSNLCKLSPLQHHCIFENGALRGTLLRYALSVAAILAIEDLTYQVSAAPNGRLNDVVASPNPQVSSAGQWATIGQQEYKNANMYAGADPYVVLLQRLGDYSVYVGVDGAESFNPGNVLARV</sequence>
<organism evidence="1 2">
    <name type="scientific">Aegilops tauschii subsp. strangulata</name>
    <name type="common">Goatgrass</name>
    <dbReference type="NCBI Taxonomy" id="200361"/>
    <lineage>
        <taxon>Eukaryota</taxon>
        <taxon>Viridiplantae</taxon>
        <taxon>Streptophyta</taxon>
        <taxon>Embryophyta</taxon>
        <taxon>Tracheophyta</taxon>
        <taxon>Spermatophyta</taxon>
        <taxon>Magnoliopsida</taxon>
        <taxon>Liliopsida</taxon>
        <taxon>Poales</taxon>
        <taxon>Poaceae</taxon>
        <taxon>BOP clade</taxon>
        <taxon>Pooideae</taxon>
        <taxon>Triticodae</taxon>
        <taxon>Triticeae</taxon>
        <taxon>Triticinae</taxon>
        <taxon>Aegilops</taxon>
    </lineage>
</organism>
<evidence type="ECO:0000313" key="1">
    <source>
        <dbReference type="EnsemblPlants" id="AET6Gv20479200.17"/>
    </source>
</evidence>
<dbReference type="EnsemblPlants" id="AET6Gv20479200.17">
    <property type="protein sequence ID" value="AET6Gv20479200.17"/>
    <property type="gene ID" value="AET6Gv20479200"/>
</dbReference>
<dbReference type="Gramene" id="AET6Gv20479200.17">
    <property type="protein sequence ID" value="AET6Gv20479200.17"/>
    <property type="gene ID" value="AET6Gv20479200"/>
</dbReference>
<proteinExistence type="predicted"/>